<evidence type="ECO:0000256" key="2">
    <source>
        <dbReference type="SAM" id="MobiDB-lite"/>
    </source>
</evidence>
<dbReference type="EMBL" id="SCKG01000007">
    <property type="protein sequence ID" value="TDH11031.1"/>
    <property type="molecule type" value="Genomic_DNA"/>
</dbReference>
<feature type="domain" description="C-type lectin" evidence="3">
    <location>
        <begin position="112"/>
        <end position="208"/>
    </location>
</feature>
<dbReference type="PANTHER" id="PTHR45784">
    <property type="entry name" value="C-TYPE LECTIN DOMAIN FAMILY 20 MEMBER A-RELATED"/>
    <property type="match status" value="1"/>
</dbReference>
<dbReference type="STRING" id="8167.A0A484D6Z5"/>
<protein>
    <recommendedName>
        <fullName evidence="3">C-type lectin domain-containing protein</fullName>
    </recommendedName>
</protein>
<keyword evidence="1" id="KW-1015">Disulfide bond</keyword>
<dbReference type="PANTHER" id="PTHR45784:SF3">
    <property type="entry name" value="C-TYPE LECTIN DOMAIN FAMILY 4 MEMBER K-LIKE-RELATED"/>
    <property type="match status" value="1"/>
</dbReference>
<dbReference type="PROSITE" id="PS00615">
    <property type="entry name" value="C_TYPE_LECTIN_1"/>
    <property type="match status" value="1"/>
</dbReference>
<comment type="caution">
    <text evidence="4">The sequence shown here is derived from an EMBL/GenBank/DDBJ whole genome shotgun (WGS) entry which is preliminary data.</text>
</comment>
<dbReference type="InterPro" id="IPR018378">
    <property type="entry name" value="C-type_lectin_CS"/>
</dbReference>
<gene>
    <name evidence="4" type="ORF">EPR50_G00082020</name>
</gene>
<dbReference type="Proteomes" id="UP000295070">
    <property type="component" value="Chromosome 7"/>
</dbReference>
<reference evidence="4 5" key="1">
    <citation type="submission" date="2019-01" db="EMBL/GenBank/DDBJ databases">
        <title>A chromosome-scale genome assembly of the yellow perch, Perca flavescens.</title>
        <authorList>
            <person name="Feron R."/>
            <person name="Morvezen R."/>
            <person name="Bestin A."/>
            <person name="Haffray P."/>
            <person name="Klopp C."/>
            <person name="Zahm M."/>
            <person name="Cabau C."/>
            <person name="Roques C."/>
            <person name="Donnadieu C."/>
            <person name="Bouchez O."/>
            <person name="Christie M."/>
            <person name="Larson W."/>
            <person name="Guiguen Y."/>
        </authorList>
    </citation>
    <scope>NUCLEOTIDE SEQUENCE [LARGE SCALE GENOMIC DNA]</scope>
    <source>
        <strain evidence="4">YP-PL-M2</strain>
        <tissue evidence="4">Blood</tissue>
    </source>
</reference>
<feature type="region of interest" description="Disordered" evidence="2">
    <location>
        <begin position="268"/>
        <end position="287"/>
    </location>
</feature>
<sequence>MEVMKILNNTADLDNMIYSNNSYRAWIGLYDDHVLGSWWWSLSDPSFYKPGETEFRQWYPGRPIAGYTDNVCAGIQHPYGLWYDRSCDIIHYAVCADVRGSSVTFVIITILMTWPEAQSYCRAHYTDLASVRNMAENQKVQAMLKVGLYWFGLFRDSWKWSDGSTSSFSFWKKGQPDNNNETCVAADFSQSGAWEGWSCDMERAFICYGPVVPVSKKVLKVKFENKKNLDLNDPAVMEAMLKQLKQKLRAQGLDDNIKLSWRKQADGNVFHKEDKKTNKRRRKREEL</sequence>
<dbReference type="Gene3D" id="3.10.100.10">
    <property type="entry name" value="Mannose-Binding Protein A, subunit A"/>
    <property type="match status" value="2"/>
</dbReference>
<feature type="compositionally biased region" description="Basic residues" evidence="2">
    <location>
        <begin position="277"/>
        <end position="287"/>
    </location>
</feature>
<proteinExistence type="predicted"/>
<evidence type="ECO:0000256" key="1">
    <source>
        <dbReference type="ARBA" id="ARBA00023157"/>
    </source>
</evidence>
<evidence type="ECO:0000313" key="5">
    <source>
        <dbReference type="Proteomes" id="UP000295070"/>
    </source>
</evidence>
<dbReference type="PROSITE" id="PS50041">
    <property type="entry name" value="C_TYPE_LECTIN_2"/>
    <property type="match status" value="2"/>
</dbReference>
<dbReference type="SMART" id="SM00034">
    <property type="entry name" value="CLECT"/>
    <property type="match status" value="1"/>
</dbReference>
<dbReference type="InterPro" id="IPR001304">
    <property type="entry name" value="C-type_lectin-like"/>
</dbReference>
<evidence type="ECO:0000259" key="3">
    <source>
        <dbReference type="PROSITE" id="PS50041"/>
    </source>
</evidence>
<feature type="domain" description="C-type lectin" evidence="3">
    <location>
        <begin position="13"/>
        <end position="96"/>
    </location>
</feature>
<keyword evidence="5" id="KW-1185">Reference proteome</keyword>
<dbReference type="CDD" id="cd00037">
    <property type="entry name" value="CLECT"/>
    <property type="match status" value="1"/>
</dbReference>
<dbReference type="SUPFAM" id="SSF56436">
    <property type="entry name" value="C-type lectin-like"/>
    <property type="match status" value="2"/>
</dbReference>
<dbReference type="Pfam" id="PF00059">
    <property type="entry name" value="Lectin_C"/>
    <property type="match status" value="2"/>
</dbReference>
<dbReference type="AlphaFoldDB" id="A0A484D6Z5"/>
<organism evidence="4 5">
    <name type="scientific">Perca flavescens</name>
    <name type="common">American yellow perch</name>
    <name type="synonym">Morone flavescens</name>
    <dbReference type="NCBI Taxonomy" id="8167"/>
    <lineage>
        <taxon>Eukaryota</taxon>
        <taxon>Metazoa</taxon>
        <taxon>Chordata</taxon>
        <taxon>Craniata</taxon>
        <taxon>Vertebrata</taxon>
        <taxon>Euteleostomi</taxon>
        <taxon>Actinopterygii</taxon>
        <taxon>Neopterygii</taxon>
        <taxon>Teleostei</taxon>
        <taxon>Neoteleostei</taxon>
        <taxon>Acanthomorphata</taxon>
        <taxon>Eupercaria</taxon>
        <taxon>Perciformes</taxon>
        <taxon>Percoidei</taxon>
        <taxon>Percidae</taxon>
        <taxon>Percinae</taxon>
        <taxon>Perca</taxon>
    </lineage>
</organism>
<dbReference type="InterPro" id="IPR016187">
    <property type="entry name" value="CTDL_fold"/>
</dbReference>
<name>A0A484D6Z5_PERFV</name>
<dbReference type="InterPro" id="IPR016186">
    <property type="entry name" value="C-type_lectin-like/link_sf"/>
</dbReference>
<evidence type="ECO:0000313" key="4">
    <source>
        <dbReference type="EMBL" id="TDH11031.1"/>
    </source>
</evidence>
<accession>A0A484D6Z5</accession>